<comment type="similarity">
    <text evidence="1">Belongs to the NipSnap family.</text>
</comment>
<accession>A0ABU2EPF5</accession>
<dbReference type="PANTHER" id="PTHR21017">
    <property type="entry name" value="NIPSNAP-RELATED"/>
    <property type="match status" value="1"/>
</dbReference>
<gene>
    <name evidence="3" type="ORF">RI048_17610</name>
</gene>
<evidence type="ECO:0000259" key="2">
    <source>
        <dbReference type="Pfam" id="PF07978"/>
    </source>
</evidence>
<dbReference type="Gene3D" id="3.30.70.100">
    <property type="match status" value="1"/>
</dbReference>
<dbReference type="InterPro" id="IPR011008">
    <property type="entry name" value="Dimeric_a/b-barrel"/>
</dbReference>
<dbReference type="RefSeq" id="WP_039784084.1">
    <property type="nucleotide sequence ID" value="NZ_JAVLSJ010000009.1"/>
</dbReference>
<dbReference type="SUPFAM" id="SSF54909">
    <property type="entry name" value="Dimeric alpha+beta barrel"/>
    <property type="match status" value="1"/>
</dbReference>
<dbReference type="Proteomes" id="UP001246576">
    <property type="component" value="Unassembled WGS sequence"/>
</dbReference>
<organism evidence="3 4">
    <name type="scientific">Herbaspirillum huttiense subsp. lycopersici</name>
    <dbReference type="NCBI Taxonomy" id="3074428"/>
    <lineage>
        <taxon>Bacteria</taxon>
        <taxon>Pseudomonadati</taxon>
        <taxon>Pseudomonadota</taxon>
        <taxon>Betaproteobacteria</taxon>
        <taxon>Burkholderiales</taxon>
        <taxon>Oxalobacteraceae</taxon>
        <taxon>Herbaspirillum</taxon>
    </lineage>
</organism>
<dbReference type="PANTHER" id="PTHR21017:SF17">
    <property type="entry name" value="PROTEIN NIPSNAP"/>
    <property type="match status" value="1"/>
</dbReference>
<comment type="caution">
    <text evidence="3">The sequence shown here is derived from an EMBL/GenBank/DDBJ whole genome shotgun (WGS) entry which is preliminary data.</text>
</comment>
<sequence>MIHELRTYTMVPGGVREYVRIYNECGRAHQVRLLGHLVAMMIPESGDLNQLVYHWAFDSLEDRARRRTALLADPDFAEFRKQVRGLLVQQESRLLTSAPEPAAAAAHAGSAA</sequence>
<dbReference type="InterPro" id="IPR012577">
    <property type="entry name" value="NIPSNAP"/>
</dbReference>
<dbReference type="Pfam" id="PF07978">
    <property type="entry name" value="NIPSNAP"/>
    <property type="match status" value="1"/>
</dbReference>
<name>A0ABU2EPF5_9BURK</name>
<proteinExistence type="inferred from homology"/>
<dbReference type="EMBL" id="JAVLSJ010000009">
    <property type="protein sequence ID" value="MDR9850052.1"/>
    <property type="molecule type" value="Genomic_DNA"/>
</dbReference>
<keyword evidence="4" id="KW-1185">Reference proteome</keyword>
<evidence type="ECO:0000313" key="4">
    <source>
        <dbReference type="Proteomes" id="UP001246576"/>
    </source>
</evidence>
<dbReference type="GeneID" id="90166373"/>
<reference evidence="3" key="1">
    <citation type="submission" date="2023-09" db="EMBL/GenBank/DDBJ databases">
        <title>Description of first Herbaspirillum huttiense subsp. nephrolepsisexaltata and Herbaspirillum huttiense subsp. lycopersicon.</title>
        <authorList>
            <person name="Poudel M."/>
            <person name="Sharma A."/>
            <person name="Goss E."/>
            <person name="Tapia J.H."/>
            <person name="Harmon C.M."/>
            <person name="Jones J.B."/>
        </authorList>
    </citation>
    <scope>NUCLEOTIDE SEQUENCE</scope>
    <source>
        <strain evidence="3">SE1</strain>
    </source>
</reference>
<protein>
    <submittedName>
        <fullName evidence="3">NIPSNAP family protein</fullName>
    </submittedName>
</protein>
<dbReference type="InterPro" id="IPR051557">
    <property type="entry name" value="NipSnap_domain"/>
</dbReference>
<evidence type="ECO:0000256" key="1">
    <source>
        <dbReference type="ARBA" id="ARBA00005291"/>
    </source>
</evidence>
<feature type="domain" description="NIPSNAP" evidence="2">
    <location>
        <begin position="4"/>
        <end position="98"/>
    </location>
</feature>
<evidence type="ECO:0000313" key="3">
    <source>
        <dbReference type="EMBL" id="MDR9850052.1"/>
    </source>
</evidence>